<sequence length="149" mass="16517">MRTILCVIDLTEPTLQVLRFAADLAKAQKAYLSILFPYRLITQGNHADASKLRANLEQQAFTNFGAFKNNIPALDSIPFEFKPEIGFAGYIIGSFVRRHDVAMVIIGQDQARTINDSNGMSLEHLIENLKVPVTIIPEESAVKASIESL</sequence>
<evidence type="ECO:0000313" key="2">
    <source>
        <dbReference type="EMBL" id="RAW02388.1"/>
    </source>
</evidence>
<dbReference type="Proteomes" id="UP000251889">
    <property type="component" value="Unassembled WGS sequence"/>
</dbReference>
<proteinExistence type="predicted"/>
<organism evidence="2 3">
    <name type="scientific">Pseudochryseolinea flava</name>
    <dbReference type="NCBI Taxonomy" id="2059302"/>
    <lineage>
        <taxon>Bacteria</taxon>
        <taxon>Pseudomonadati</taxon>
        <taxon>Bacteroidota</taxon>
        <taxon>Cytophagia</taxon>
        <taxon>Cytophagales</taxon>
        <taxon>Fulvivirgaceae</taxon>
        <taxon>Pseudochryseolinea</taxon>
    </lineage>
</organism>
<dbReference type="AlphaFoldDB" id="A0A364Y5X4"/>
<gene>
    <name evidence="2" type="ORF">DQQ10_07600</name>
</gene>
<dbReference type="EMBL" id="QMFY01000002">
    <property type="protein sequence ID" value="RAW02388.1"/>
    <property type="molecule type" value="Genomic_DNA"/>
</dbReference>
<comment type="caution">
    <text evidence="2">The sequence shown here is derived from an EMBL/GenBank/DDBJ whole genome shotgun (WGS) entry which is preliminary data.</text>
</comment>
<evidence type="ECO:0000259" key="1">
    <source>
        <dbReference type="Pfam" id="PF00582"/>
    </source>
</evidence>
<accession>A0A364Y5X4</accession>
<name>A0A364Y5X4_9BACT</name>
<dbReference type="InterPro" id="IPR006016">
    <property type="entry name" value="UspA"/>
</dbReference>
<dbReference type="SUPFAM" id="SSF52402">
    <property type="entry name" value="Adenine nucleotide alpha hydrolases-like"/>
    <property type="match status" value="1"/>
</dbReference>
<dbReference type="Gene3D" id="3.40.50.620">
    <property type="entry name" value="HUPs"/>
    <property type="match status" value="1"/>
</dbReference>
<dbReference type="Pfam" id="PF00582">
    <property type="entry name" value="Usp"/>
    <property type="match status" value="1"/>
</dbReference>
<keyword evidence="3" id="KW-1185">Reference proteome</keyword>
<dbReference type="RefSeq" id="WP_112746210.1">
    <property type="nucleotide sequence ID" value="NZ_QMFY01000002.1"/>
</dbReference>
<feature type="domain" description="UspA" evidence="1">
    <location>
        <begin position="1"/>
        <end position="137"/>
    </location>
</feature>
<protein>
    <recommendedName>
        <fullName evidence="1">UspA domain-containing protein</fullName>
    </recommendedName>
</protein>
<dbReference type="InterPro" id="IPR014729">
    <property type="entry name" value="Rossmann-like_a/b/a_fold"/>
</dbReference>
<reference evidence="2 3" key="1">
    <citation type="submission" date="2018-06" db="EMBL/GenBank/DDBJ databases">
        <title>Chryseolinea flavus sp. nov., a member of the phylum Bacteroidetes isolated from soil.</title>
        <authorList>
            <person name="Li Y."/>
            <person name="Wang J."/>
        </authorList>
    </citation>
    <scope>NUCLEOTIDE SEQUENCE [LARGE SCALE GENOMIC DNA]</scope>
    <source>
        <strain evidence="2 3">SDU1-6</strain>
    </source>
</reference>
<evidence type="ECO:0000313" key="3">
    <source>
        <dbReference type="Proteomes" id="UP000251889"/>
    </source>
</evidence>